<dbReference type="InterPro" id="IPR009081">
    <property type="entry name" value="PP-bd_ACP"/>
</dbReference>
<protein>
    <submittedName>
        <fullName evidence="2">Acyl carrier protein</fullName>
    </submittedName>
</protein>
<accession>A0A0A8HX23</accession>
<dbReference type="EMBL" id="CP007775">
    <property type="protein sequence ID" value="AJD02357.1"/>
    <property type="molecule type" value="Genomic_DNA"/>
</dbReference>
<reference evidence="2 3" key="1">
    <citation type="journal article" date="2014" name="Genome Biol. Evol.">
        <title>Comparative Genomics of the Campylobacter lari Group.</title>
        <authorList>
            <person name="Miller W.G."/>
            <person name="Yee E."/>
            <person name="Chapman M.H."/>
            <person name="Smith T.P."/>
            <person name="Bono J.L."/>
            <person name="Huynh S."/>
            <person name="Parker C.T."/>
            <person name="Vandamme P."/>
            <person name="Luong K."/>
            <person name="Korlach J."/>
        </authorList>
    </citation>
    <scope>NUCLEOTIDE SEQUENCE [LARGE SCALE GENOMIC DNA]</scope>
    <source>
        <strain evidence="3">RM3659</strain>
    </source>
</reference>
<dbReference type="SUPFAM" id="SSF47336">
    <property type="entry name" value="ACP-like"/>
    <property type="match status" value="1"/>
</dbReference>
<dbReference type="HOGENOM" id="CLU_108696_20_5_7"/>
<evidence type="ECO:0000313" key="3">
    <source>
        <dbReference type="Proteomes" id="UP000031130"/>
    </source>
</evidence>
<dbReference type="Proteomes" id="UP000031130">
    <property type="component" value="Chromosome"/>
</dbReference>
<evidence type="ECO:0000259" key="1">
    <source>
        <dbReference type="PROSITE" id="PS50075"/>
    </source>
</evidence>
<feature type="domain" description="Carrier" evidence="1">
    <location>
        <begin position="1"/>
        <end position="74"/>
    </location>
</feature>
<dbReference type="InterPro" id="IPR036736">
    <property type="entry name" value="ACP-like_sf"/>
</dbReference>
<evidence type="ECO:0000313" key="2">
    <source>
        <dbReference type="EMBL" id="AJD02357.1"/>
    </source>
</evidence>
<dbReference type="AlphaFoldDB" id="A0A0A8HX23"/>
<dbReference type="OrthoDB" id="5326543at2"/>
<gene>
    <name evidence="2" type="primary">acpP3</name>
    <name evidence="2" type="ORF">UPTC3659_1530</name>
</gene>
<dbReference type="Pfam" id="PF00550">
    <property type="entry name" value="PP-binding"/>
    <property type="match status" value="1"/>
</dbReference>
<dbReference type="PROSITE" id="PS50075">
    <property type="entry name" value="CARRIER"/>
    <property type="match status" value="1"/>
</dbReference>
<name>A0A0A8HX23_CAMLA</name>
<proteinExistence type="predicted"/>
<dbReference type="KEGG" id="cln:UPTC3659_1530"/>
<sequence length="77" mass="8840">MTKEKFLEHLEDALQLDYKLSIDANLEDIEEYDSLGLISVIALYNHLFNVNIPGKILRECKNINDLIALIPSEHLES</sequence>
<dbReference type="RefSeq" id="WP_039626977.1">
    <property type="nucleotide sequence ID" value="NZ_CP007775.1"/>
</dbReference>
<organism evidence="2 3">
    <name type="scientific">Campylobacter lari NCTC 11845</name>
    <dbReference type="NCBI Taxonomy" id="1388749"/>
    <lineage>
        <taxon>Bacteria</taxon>
        <taxon>Pseudomonadati</taxon>
        <taxon>Campylobacterota</taxon>
        <taxon>Epsilonproteobacteria</taxon>
        <taxon>Campylobacterales</taxon>
        <taxon>Campylobacteraceae</taxon>
        <taxon>Campylobacter</taxon>
    </lineage>
</organism>
<dbReference type="Gene3D" id="1.10.1200.10">
    <property type="entry name" value="ACP-like"/>
    <property type="match status" value="1"/>
</dbReference>